<gene>
    <name evidence="6" type="ORF">GCM10007878_16890</name>
</gene>
<evidence type="ECO:0008006" key="8">
    <source>
        <dbReference type="Google" id="ProtNLM"/>
    </source>
</evidence>
<keyword evidence="7" id="KW-1185">Reference proteome</keyword>
<reference evidence="7" key="1">
    <citation type="journal article" date="2019" name="Int. J. Syst. Evol. Microbiol.">
        <title>The Global Catalogue of Microorganisms (GCM) 10K type strain sequencing project: providing services to taxonomists for standard genome sequencing and annotation.</title>
        <authorList>
            <consortium name="The Broad Institute Genomics Platform"/>
            <consortium name="The Broad Institute Genome Sequencing Center for Infectious Disease"/>
            <person name="Wu L."/>
            <person name="Ma J."/>
        </authorList>
    </citation>
    <scope>NUCLEOTIDE SEQUENCE [LARGE SCALE GENOMIC DNA]</scope>
    <source>
        <strain evidence="7">NBRC 100033</strain>
    </source>
</reference>
<dbReference type="InterPro" id="IPR059112">
    <property type="entry name" value="CysZ/EI24"/>
</dbReference>
<comment type="caution">
    <text evidence="6">The sequence shown here is derived from an EMBL/GenBank/DDBJ whole genome shotgun (WGS) entry which is preliminary data.</text>
</comment>
<evidence type="ECO:0000256" key="2">
    <source>
        <dbReference type="ARBA" id="ARBA00022692"/>
    </source>
</evidence>
<keyword evidence="2 5" id="KW-0812">Transmembrane</keyword>
<comment type="subcellular location">
    <subcellularLocation>
        <location evidence="1">Membrane</location>
        <topology evidence="1">Multi-pass membrane protein</topology>
    </subcellularLocation>
</comment>
<keyword evidence="3 5" id="KW-1133">Transmembrane helix</keyword>
<feature type="transmembrane region" description="Helical" evidence="5">
    <location>
        <begin position="101"/>
        <end position="119"/>
    </location>
</feature>
<evidence type="ECO:0000256" key="5">
    <source>
        <dbReference type="SAM" id="Phobius"/>
    </source>
</evidence>
<evidence type="ECO:0000256" key="1">
    <source>
        <dbReference type="ARBA" id="ARBA00004141"/>
    </source>
</evidence>
<dbReference type="RefSeq" id="WP_036240052.1">
    <property type="nucleotide sequence ID" value="NZ_BSOR01000029.1"/>
</dbReference>
<feature type="transmembrane region" description="Helical" evidence="5">
    <location>
        <begin position="214"/>
        <end position="243"/>
    </location>
</feature>
<dbReference type="Proteomes" id="UP001156682">
    <property type="component" value="Unassembled WGS sequence"/>
</dbReference>
<evidence type="ECO:0000313" key="7">
    <source>
        <dbReference type="Proteomes" id="UP001156682"/>
    </source>
</evidence>
<name>A0ABQ5ZVQ1_9GAMM</name>
<dbReference type="Pfam" id="PF07264">
    <property type="entry name" value="EI24"/>
    <property type="match status" value="1"/>
</dbReference>
<keyword evidence="4 5" id="KW-0472">Membrane</keyword>
<organism evidence="6 7">
    <name type="scientific">Marinospirillum insulare</name>
    <dbReference type="NCBI Taxonomy" id="217169"/>
    <lineage>
        <taxon>Bacteria</taxon>
        <taxon>Pseudomonadati</taxon>
        <taxon>Pseudomonadota</taxon>
        <taxon>Gammaproteobacteria</taxon>
        <taxon>Oceanospirillales</taxon>
        <taxon>Oceanospirillaceae</taxon>
        <taxon>Marinospirillum</taxon>
    </lineage>
</organism>
<sequence length="251" mass="28346">MLSLLWKTLLDLKHPAILWRLFLPFLISMVLVSILGYSFFGLLLTSDWLTQNTYVVEMNAAADSVEQWLASIPVVGAILVWTILSLFTLFVGIVSFLLGSYLVLIVALIITAFMTDSLVKAVRDIHYPSVEYQGHGSFFGLIMKMLGYGVFLLLLLLLGVPLLFIPLVNIVWLWFLGFLFFRYAIFLDVGQVVLSDQEFQAVRSLWQSTPTLGLMLIYALTVFPFVSFFAPVIAVIFLAHWALQLKVKQAI</sequence>
<dbReference type="EMBL" id="BSOR01000029">
    <property type="protein sequence ID" value="GLR64251.1"/>
    <property type="molecule type" value="Genomic_DNA"/>
</dbReference>
<evidence type="ECO:0000256" key="4">
    <source>
        <dbReference type="ARBA" id="ARBA00023136"/>
    </source>
</evidence>
<feature type="transmembrane region" description="Helical" evidence="5">
    <location>
        <begin position="68"/>
        <end position="94"/>
    </location>
</feature>
<evidence type="ECO:0000313" key="6">
    <source>
        <dbReference type="EMBL" id="GLR64251.1"/>
    </source>
</evidence>
<accession>A0ABQ5ZVQ1</accession>
<evidence type="ECO:0000256" key="3">
    <source>
        <dbReference type="ARBA" id="ARBA00022989"/>
    </source>
</evidence>
<feature type="transmembrane region" description="Helical" evidence="5">
    <location>
        <begin position="21"/>
        <end position="44"/>
    </location>
</feature>
<feature type="transmembrane region" description="Helical" evidence="5">
    <location>
        <begin position="139"/>
        <end position="164"/>
    </location>
</feature>
<feature type="transmembrane region" description="Helical" evidence="5">
    <location>
        <begin position="171"/>
        <end position="194"/>
    </location>
</feature>
<protein>
    <recommendedName>
        <fullName evidence="8">Etoposide-induced protein 2.4 (EI24)</fullName>
    </recommendedName>
</protein>
<proteinExistence type="predicted"/>